<accession>A0A7R9YS88</accession>
<feature type="compositionally biased region" description="Basic and acidic residues" evidence="1">
    <location>
        <begin position="464"/>
        <end position="482"/>
    </location>
</feature>
<protein>
    <submittedName>
        <fullName evidence="2">Uncharacterized protein</fullName>
    </submittedName>
</protein>
<feature type="region of interest" description="Disordered" evidence="1">
    <location>
        <begin position="464"/>
        <end position="491"/>
    </location>
</feature>
<gene>
    <name evidence="2" type="ORF">CEUR00632_LOCUS2361</name>
</gene>
<feature type="region of interest" description="Disordered" evidence="1">
    <location>
        <begin position="225"/>
        <end position="340"/>
    </location>
</feature>
<feature type="compositionally biased region" description="Polar residues" evidence="1">
    <location>
        <begin position="1179"/>
        <end position="1234"/>
    </location>
</feature>
<sequence length="1623" mass="169167">MPPLAAAAAAAEANSPDHGTLNLQLALPGMDGALNLDLAGVPRLPAGETPQAPYGHPNAAASAAQPISGAAHVAQFDSHFLLECGPLVLGADVYDGGSEMVMRISNLQLDDLEAGSIRGKLKHLHLDAQLADGRGRASVAMERVRYANLLADSFESRARWEGDVVKLEEAVLSQRHSRYELYGQVLLPDLLQQHVSAAPALMANPAASQPAQPFTASAAAAAGAGGARSGAGAAGGNGSGPPPLPHKAAPVDAAPSGTSIGAKADLPKGTSLDVNGRCSGASESRPAVDSVSATTGAAPASSAPQPANKAAKPVTPSPPYASESEPPASLPPVRGVAPDAGVSGARTVKASTATEPAVAEAVAAVEEALDEHDYSGGARWQLQVVVPAADLQDLLPAAQLFSSRSAAQRSYHECKHTFLERVGDTALSLGDLRLHVDGAVAEPPALDSTHASRAKKSLARLRETVEKKGSKESKRDSQKSRPEQQAVHSVGEAVATDAPLTAQPGGSAFKLQDLTGSWSGRMQVVGGQNGANLEFDMRGREWRCGGYQLDTVVAAGGADSADGLTVEELSLSSGPARLLLHGQLLCPDQEATLQVTDFPLGLLQPLYDALPALRSAAAAAGRTAPGQPGVRAPFAALSRRAEAALQSLGIGPHRGHEDAADAMPPSTRGAVSGRLSLSGQLAGSLTRPNASVDARIEQGAIGALPLRSVHAHARLEAGHVASGLVEIVPRDVGGFVRVQGAARLPGTTPLEQGAADKQPRKRRQAEKVRPQPPSAAAQPWGQAQQVLQAQAVAQEDLLAQQQPHPPPIWLQPLSNQQQEPQQQQPLWLQSLPNQQQEPHHQQQALLQQPQQQRLELMSLRPGQELLGSFQLSDGGVAVVCALAPGELAWRGGSAHIEVAVEGALSSPAVSGSASLDNGELLCPLLRAPLTDLAADIRFDGDHLDARRMSGQCGRGTLLASGRLPLRNGSRSEDVFGWLRAAVASQTEQMRLQVEGLELRARNKFTGQLDIDMTFRGSVQAPVVTGHVWMSRCTVFLVPQGPTTTHTTPAGAPGAMANAVAAAAGSSGGSAGSGGGSGSGKLDGQAALVEQAFSMLKAGRRRAMLQSSPAVARQMRRPQQQQAAHQAPLPGASVPTSAASIAAADEEQQEDQQVPGQHASAIKHVPSQARVQHESRVRSSLEQPSLQGQQELSSPTQPEADTDLESQWQTDTASHEPSQPTASPLAEQDTQPTQHARQHSYAKALQEQARRAPAVALRSPMSESASRNADAVRSSDMGSAQAWNAAGNPEHQLLSLTDASAAPREASASLYEELDPPPVPPVAWKPAMPSASTGAATAPRLDGLTVHLGPDFKVTFPLVVSAQLGGSVSLSGDPSDPEGLAADGQLDLESLVLNLVAAQLRLDRNHANRIIFSPDTSAMDPALDVVLATGDLRAAVQGRGSSWRESLVLSAAGTQLLKGFGGGGETNTLGLAEPSEVARVFEEMLAEAVLGENGQLALRSLASSTFSTLLPTLEARGQLGAARWRLVGAPSLPHLLGALDPLAGAAQRSLDPYKLLSSLAIGTELELQWGSKLQAELAHKLRDSDVGTEARLTYRINRFLRLQLQLMRLSKPSLLIKYDSRPKP</sequence>
<dbReference type="InterPro" id="IPR053022">
    <property type="entry name" value="Chloroplast_translocon_comp"/>
</dbReference>
<feature type="region of interest" description="Disordered" evidence="1">
    <location>
        <begin position="1099"/>
        <end position="1282"/>
    </location>
</feature>
<dbReference type="PANTHER" id="PTHR34457">
    <property type="entry name" value="EMBRYO DEFECTIVE 2410"/>
    <property type="match status" value="1"/>
</dbReference>
<reference evidence="2" key="1">
    <citation type="submission" date="2021-01" db="EMBL/GenBank/DDBJ databases">
        <authorList>
            <person name="Corre E."/>
            <person name="Pelletier E."/>
            <person name="Niang G."/>
            <person name="Scheremetjew M."/>
            <person name="Finn R."/>
            <person name="Kale V."/>
            <person name="Holt S."/>
            <person name="Cochrane G."/>
            <person name="Meng A."/>
            <person name="Brown T."/>
            <person name="Cohen L."/>
        </authorList>
    </citation>
    <scope>NUCLEOTIDE SEQUENCE</scope>
    <source>
        <strain evidence="2">CCMP219</strain>
    </source>
</reference>
<feature type="compositionally biased region" description="Low complexity" evidence="1">
    <location>
        <begin position="1108"/>
        <end position="1131"/>
    </location>
</feature>
<name>A0A7R9YS88_9CHLO</name>
<dbReference type="PANTHER" id="PTHR34457:SF3">
    <property type="entry name" value="PROTEIN TIC236, CHLOROPLASTIC"/>
    <property type="match status" value="1"/>
</dbReference>
<dbReference type="EMBL" id="HBEC01005209">
    <property type="protein sequence ID" value="CAD8282326.1"/>
    <property type="molecule type" value="Transcribed_RNA"/>
</dbReference>
<feature type="compositionally biased region" description="Low complexity" evidence="1">
    <location>
        <begin position="810"/>
        <end position="824"/>
    </location>
</feature>
<feature type="region of interest" description="Disordered" evidence="1">
    <location>
        <begin position="744"/>
        <end position="783"/>
    </location>
</feature>
<proteinExistence type="predicted"/>
<feature type="region of interest" description="Disordered" evidence="1">
    <location>
        <begin position="802"/>
        <end position="824"/>
    </location>
</feature>
<evidence type="ECO:0000313" key="2">
    <source>
        <dbReference type="EMBL" id="CAD8282326.1"/>
    </source>
</evidence>
<organism evidence="2">
    <name type="scientific">Chlamydomonas euryale</name>
    <dbReference type="NCBI Taxonomy" id="1486919"/>
    <lineage>
        <taxon>Eukaryota</taxon>
        <taxon>Viridiplantae</taxon>
        <taxon>Chlorophyta</taxon>
        <taxon>core chlorophytes</taxon>
        <taxon>Chlorophyceae</taxon>
        <taxon>CS clade</taxon>
        <taxon>Chlamydomonadales</taxon>
        <taxon>Chlamydomonadaceae</taxon>
        <taxon>Chlamydomonas</taxon>
    </lineage>
</organism>
<feature type="compositionally biased region" description="Gly residues" evidence="1">
    <location>
        <begin position="225"/>
        <end position="239"/>
    </location>
</feature>
<evidence type="ECO:0000256" key="1">
    <source>
        <dbReference type="SAM" id="MobiDB-lite"/>
    </source>
</evidence>
<feature type="compositionally biased region" description="Low complexity" evidence="1">
    <location>
        <begin position="290"/>
        <end position="327"/>
    </location>
</feature>